<dbReference type="EMBL" id="JARKIE010000325">
    <property type="protein sequence ID" value="KAJ7654228.1"/>
    <property type="molecule type" value="Genomic_DNA"/>
</dbReference>
<evidence type="ECO:0000256" key="1">
    <source>
        <dbReference type="SAM" id="SignalP"/>
    </source>
</evidence>
<reference evidence="2" key="1">
    <citation type="submission" date="2023-03" db="EMBL/GenBank/DDBJ databases">
        <title>Massive genome expansion in bonnet fungi (Mycena s.s.) driven by repeated elements and novel gene families across ecological guilds.</title>
        <authorList>
            <consortium name="Lawrence Berkeley National Laboratory"/>
            <person name="Harder C.B."/>
            <person name="Miyauchi S."/>
            <person name="Viragh M."/>
            <person name="Kuo A."/>
            <person name="Thoen E."/>
            <person name="Andreopoulos B."/>
            <person name="Lu D."/>
            <person name="Skrede I."/>
            <person name="Drula E."/>
            <person name="Henrissat B."/>
            <person name="Morin E."/>
            <person name="Kohler A."/>
            <person name="Barry K."/>
            <person name="LaButti K."/>
            <person name="Morin E."/>
            <person name="Salamov A."/>
            <person name="Lipzen A."/>
            <person name="Mereny Z."/>
            <person name="Hegedus B."/>
            <person name="Baldrian P."/>
            <person name="Stursova M."/>
            <person name="Weitz H."/>
            <person name="Taylor A."/>
            <person name="Grigoriev I.V."/>
            <person name="Nagy L.G."/>
            <person name="Martin F."/>
            <person name="Kauserud H."/>
        </authorList>
    </citation>
    <scope>NUCLEOTIDE SEQUENCE</scope>
    <source>
        <strain evidence="2">CBHHK067</strain>
    </source>
</reference>
<proteinExistence type="predicted"/>
<feature type="non-terminal residue" evidence="2">
    <location>
        <position position="89"/>
    </location>
</feature>
<gene>
    <name evidence="2" type="ORF">B0H17DRAFT_1100155</name>
</gene>
<name>A0AAD7CN20_MYCRO</name>
<dbReference type="AlphaFoldDB" id="A0AAD7CN20"/>
<evidence type="ECO:0008006" key="4">
    <source>
        <dbReference type="Google" id="ProtNLM"/>
    </source>
</evidence>
<keyword evidence="3" id="KW-1185">Reference proteome</keyword>
<organism evidence="2 3">
    <name type="scientific">Mycena rosella</name>
    <name type="common">Pink bonnet</name>
    <name type="synonym">Agaricus rosellus</name>
    <dbReference type="NCBI Taxonomy" id="1033263"/>
    <lineage>
        <taxon>Eukaryota</taxon>
        <taxon>Fungi</taxon>
        <taxon>Dikarya</taxon>
        <taxon>Basidiomycota</taxon>
        <taxon>Agaricomycotina</taxon>
        <taxon>Agaricomycetes</taxon>
        <taxon>Agaricomycetidae</taxon>
        <taxon>Agaricales</taxon>
        <taxon>Marasmiineae</taxon>
        <taxon>Mycenaceae</taxon>
        <taxon>Mycena</taxon>
    </lineage>
</organism>
<feature type="signal peptide" evidence="1">
    <location>
        <begin position="1"/>
        <end position="17"/>
    </location>
</feature>
<evidence type="ECO:0000313" key="2">
    <source>
        <dbReference type="EMBL" id="KAJ7654228.1"/>
    </source>
</evidence>
<feature type="chain" id="PRO_5042006428" description="Secreted protein" evidence="1">
    <location>
        <begin position="18"/>
        <end position="89"/>
    </location>
</feature>
<sequence>LGGMCLVLFGVVGGGTAVGICADSVHGRRRPCRGECRGVACRVRCPLESSSLFCCIAGMRRHLLRSANADARGGLTVTTTECGKRKYES</sequence>
<keyword evidence="1" id="KW-0732">Signal</keyword>
<evidence type="ECO:0000313" key="3">
    <source>
        <dbReference type="Proteomes" id="UP001221757"/>
    </source>
</evidence>
<comment type="caution">
    <text evidence="2">The sequence shown here is derived from an EMBL/GenBank/DDBJ whole genome shotgun (WGS) entry which is preliminary data.</text>
</comment>
<dbReference type="Proteomes" id="UP001221757">
    <property type="component" value="Unassembled WGS sequence"/>
</dbReference>
<protein>
    <recommendedName>
        <fullName evidence="4">Secreted protein</fullName>
    </recommendedName>
</protein>
<accession>A0AAD7CN20</accession>